<evidence type="ECO:0000313" key="4">
    <source>
        <dbReference type="Proteomes" id="UP000617951"/>
    </source>
</evidence>
<gene>
    <name evidence="3" type="ORF">H8693_09165</name>
</gene>
<reference evidence="3" key="1">
    <citation type="submission" date="2020-08" db="EMBL/GenBank/DDBJ databases">
        <title>Genome public.</title>
        <authorList>
            <person name="Liu C."/>
            <person name="Sun Q."/>
        </authorList>
    </citation>
    <scope>NUCLEOTIDE SEQUENCE</scope>
    <source>
        <strain evidence="3">NSJ-63</strain>
    </source>
</reference>
<sequence>MIVDFHTHAFTDALAEKAIGKLAKVSGMPPQSDGTVSDLQKKMREQGVDTAVVLNIATTAHSMHKVNDFAAQINALPGIVAFGSLHPDAEDWREEIARAKEMGLKGVKLHPHYQGFFVDEERMFPLYEALAEAGLLVTFHAGYDPVSPDVNYCTPKAARMAHEAVPGMKMILAHMGEIKEPGETEEYLIGTDILLDTALCARGNIPEEQLTRMIRRHGAEKVLLGSDFPWHRSEEEIALIRSLPLTEEEKAMILGGNAQRLLGL</sequence>
<feature type="domain" description="Amidohydrolase-related" evidence="2">
    <location>
        <begin position="3"/>
        <end position="264"/>
    </location>
</feature>
<name>A0A926DL46_9FIRM</name>
<dbReference type="Gene3D" id="3.20.20.140">
    <property type="entry name" value="Metal-dependent hydrolases"/>
    <property type="match status" value="1"/>
</dbReference>
<dbReference type="PANTHER" id="PTHR21240:SF28">
    <property type="entry name" value="ISO-OROTATE DECARBOXYLASE (EUROFUNG)"/>
    <property type="match status" value="1"/>
</dbReference>
<dbReference type="GO" id="GO:0005737">
    <property type="term" value="C:cytoplasm"/>
    <property type="evidence" value="ECO:0007669"/>
    <property type="project" value="TreeGrafter"/>
</dbReference>
<dbReference type="Pfam" id="PF04909">
    <property type="entry name" value="Amidohydro_2"/>
    <property type="match status" value="1"/>
</dbReference>
<dbReference type="SUPFAM" id="SSF51556">
    <property type="entry name" value="Metallo-dependent hydrolases"/>
    <property type="match status" value="1"/>
</dbReference>
<dbReference type="InterPro" id="IPR032466">
    <property type="entry name" value="Metal_Hydrolase"/>
</dbReference>
<organism evidence="3 4">
    <name type="scientific">Guopingia tenuis</name>
    <dbReference type="NCBI Taxonomy" id="2763656"/>
    <lineage>
        <taxon>Bacteria</taxon>
        <taxon>Bacillati</taxon>
        <taxon>Bacillota</taxon>
        <taxon>Clostridia</taxon>
        <taxon>Christensenellales</taxon>
        <taxon>Christensenellaceae</taxon>
        <taxon>Guopingia</taxon>
    </lineage>
</organism>
<dbReference type="GO" id="GO:0016831">
    <property type="term" value="F:carboxy-lyase activity"/>
    <property type="evidence" value="ECO:0007669"/>
    <property type="project" value="InterPro"/>
</dbReference>
<dbReference type="EMBL" id="JACRSS010000005">
    <property type="protein sequence ID" value="MBC8539100.1"/>
    <property type="molecule type" value="Genomic_DNA"/>
</dbReference>
<keyword evidence="4" id="KW-1185">Reference proteome</keyword>
<evidence type="ECO:0000259" key="2">
    <source>
        <dbReference type="Pfam" id="PF04909"/>
    </source>
</evidence>
<protein>
    <submittedName>
        <fullName evidence="3">Amidohydrolase family protein</fullName>
    </submittedName>
</protein>
<evidence type="ECO:0000313" key="3">
    <source>
        <dbReference type="EMBL" id="MBC8539100.1"/>
    </source>
</evidence>
<dbReference type="CDD" id="cd01292">
    <property type="entry name" value="metallo-dependent_hydrolases"/>
    <property type="match status" value="1"/>
</dbReference>
<comment type="caution">
    <text evidence="3">The sequence shown here is derived from an EMBL/GenBank/DDBJ whole genome shotgun (WGS) entry which is preliminary data.</text>
</comment>
<dbReference type="GO" id="GO:0019748">
    <property type="term" value="P:secondary metabolic process"/>
    <property type="evidence" value="ECO:0007669"/>
    <property type="project" value="TreeGrafter"/>
</dbReference>
<dbReference type="GO" id="GO:0016787">
    <property type="term" value="F:hydrolase activity"/>
    <property type="evidence" value="ECO:0007669"/>
    <property type="project" value="InterPro"/>
</dbReference>
<evidence type="ECO:0000256" key="1">
    <source>
        <dbReference type="ARBA" id="ARBA00023239"/>
    </source>
</evidence>
<accession>A0A926DL46</accession>
<dbReference type="InterPro" id="IPR032465">
    <property type="entry name" value="ACMSD"/>
</dbReference>
<keyword evidence="1" id="KW-0456">Lyase</keyword>
<dbReference type="RefSeq" id="WP_249280721.1">
    <property type="nucleotide sequence ID" value="NZ_JACRSS010000005.1"/>
</dbReference>
<proteinExistence type="predicted"/>
<dbReference type="InterPro" id="IPR006680">
    <property type="entry name" value="Amidohydro-rel"/>
</dbReference>
<dbReference type="PANTHER" id="PTHR21240">
    <property type="entry name" value="2-AMINO-3-CARBOXYLMUCONATE-6-SEMIALDEHYDE DECARBOXYLASE"/>
    <property type="match status" value="1"/>
</dbReference>
<dbReference type="AlphaFoldDB" id="A0A926DL46"/>
<dbReference type="Proteomes" id="UP000617951">
    <property type="component" value="Unassembled WGS sequence"/>
</dbReference>